<dbReference type="Pfam" id="PF13041">
    <property type="entry name" value="PPR_2"/>
    <property type="match status" value="2"/>
</dbReference>
<feature type="repeat" description="PPR" evidence="2">
    <location>
        <begin position="163"/>
        <end position="193"/>
    </location>
</feature>
<name>A0AAV7H211_DENCH</name>
<sequence>MPFYRRLFLHLVRSTASESPTSAKSRPAVLFFTSRHFAFSSLEEAAAERRRRKRQLRIEPPTHRDSGAPRPTRNSNSNSPRLPDATSSLVGPRLSLHNRVQTLIRAGDLDAASAQARHAVFSPIKPTVFTCNAVLSSMQRARRFDDVFALFHFFFAQQNIIPNIVSYNILINAHCDAGQVNTALDVYHHILLNAPFTASTYTYRYLIKGLVDSSRIADAVSLLREMLNRGHSADTLAYDTVIAGFIELNDMEKAIELFDELRERCLVYDGVVHATLMKGYWKLGMDKEAMECYQSLLDRQFRMHPATCNVLLETLLQHDKVTDAEQLFDQMLDEHKPPVFMGINAETYNIMINHCFKKGKFAEAIEVFNNTGLKPLPKDLGRYNYIIGMLCENGMIQDAVNLFEEMLSQAIEPDAATYGFIVDGYFRDGRIDNAMVFVDKLVSGGEAALKAAVEICNKMVDELVKAGCVGQAMEVFRKIGVSSTRANAATYQVLMTGLCKVGDFDGARGLLEEMVNCGILVSIELQSFVSESFEKAGRSAEVELLLASSAAASPQATSAQCVEGKFVPRASSQQVSGGIFAPLANLQAAA</sequence>
<dbReference type="FunFam" id="1.25.40.10:FF:000922">
    <property type="entry name" value="Pentatricopeptide repeat-containing protein"/>
    <property type="match status" value="1"/>
</dbReference>
<dbReference type="Proteomes" id="UP000775213">
    <property type="component" value="Unassembled WGS sequence"/>
</dbReference>
<feature type="compositionally biased region" description="Basic and acidic residues" evidence="3">
    <location>
        <begin position="56"/>
        <end position="67"/>
    </location>
</feature>
<evidence type="ECO:0000313" key="4">
    <source>
        <dbReference type="EMBL" id="KAH0462084.1"/>
    </source>
</evidence>
<dbReference type="PANTHER" id="PTHR47937">
    <property type="entry name" value="PLASTID TRANSCRIPTIONALLY ACTIVE CHROMOSOME 2-LIKE PROTEIN"/>
    <property type="match status" value="1"/>
</dbReference>
<comment type="caution">
    <text evidence="4">The sequence shown here is derived from an EMBL/GenBank/DDBJ whole genome shotgun (WGS) entry which is preliminary data.</text>
</comment>
<dbReference type="PROSITE" id="PS51375">
    <property type="entry name" value="PPR"/>
    <property type="match status" value="8"/>
</dbReference>
<proteinExistence type="predicted"/>
<accession>A0AAV7H211</accession>
<feature type="repeat" description="PPR" evidence="2">
    <location>
        <begin position="304"/>
        <end position="338"/>
    </location>
</feature>
<keyword evidence="5" id="KW-1185">Reference proteome</keyword>
<evidence type="ECO:0000256" key="3">
    <source>
        <dbReference type="SAM" id="MobiDB-lite"/>
    </source>
</evidence>
<feature type="repeat" description="PPR" evidence="2">
    <location>
        <begin position="344"/>
        <end position="378"/>
    </location>
</feature>
<dbReference type="InterPro" id="IPR011990">
    <property type="entry name" value="TPR-like_helical_dom_sf"/>
</dbReference>
<dbReference type="GO" id="GO:0048316">
    <property type="term" value="P:seed development"/>
    <property type="evidence" value="ECO:0007669"/>
    <property type="project" value="UniProtKB-ARBA"/>
</dbReference>
<dbReference type="Pfam" id="PF01535">
    <property type="entry name" value="PPR"/>
    <property type="match status" value="5"/>
</dbReference>
<dbReference type="InterPro" id="IPR002885">
    <property type="entry name" value="PPR_rpt"/>
</dbReference>
<protein>
    <recommendedName>
        <fullName evidence="6">Pentatricopeptide repeat-containing protein</fullName>
    </recommendedName>
</protein>
<feature type="repeat" description="PPR" evidence="2">
    <location>
        <begin position="199"/>
        <end position="233"/>
    </location>
</feature>
<evidence type="ECO:0000256" key="2">
    <source>
        <dbReference type="PROSITE-ProRule" id="PRU00708"/>
    </source>
</evidence>
<dbReference type="Gene3D" id="1.25.40.10">
    <property type="entry name" value="Tetratricopeptide repeat domain"/>
    <property type="match status" value="3"/>
</dbReference>
<gene>
    <name evidence="4" type="ORF">IEQ34_009659</name>
</gene>
<dbReference type="InterPro" id="IPR052308">
    <property type="entry name" value="PPR_domain-containing"/>
</dbReference>
<dbReference type="AlphaFoldDB" id="A0AAV7H211"/>
<feature type="compositionally biased region" description="Polar residues" evidence="3">
    <location>
        <begin position="72"/>
        <end position="89"/>
    </location>
</feature>
<evidence type="ECO:0008006" key="6">
    <source>
        <dbReference type="Google" id="ProtNLM"/>
    </source>
</evidence>
<evidence type="ECO:0000313" key="5">
    <source>
        <dbReference type="Proteomes" id="UP000775213"/>
    </source>
</evidence>
<feature type="repeat" description="PPR" evidence="2">
    <location>
        <begin position="234"/>
        <end position="264"/>
    </location>
</feature>
<dbReference type="PANTHER" id="PTHR47937:SF2">
    <property type="entry name" value="PENTATRICOPEPTIDE (PPR) REPEAT-CONTAINING PROTEIN, PF01535'-RELATED"/>
    <property type="match status" value="1"/>
</dbReference>
<feature type="repeat" description="PPR" evidence="2">
    <location>
        <begin position="379"/>
        <end position="413"/>
    </location>
</feature>
<dbReference type="SUPFAM" id="SSF48452">
    <property type="entry name" value="TPR-like"/>
    <property type="match status" value="1"/>
</dbReference>
<evidence type="ECO:0000256" key="1">
    <source>
        <dbReference type="ARBA" id="ARBA00022737"/>
    </source>
</evidence>
<feature type="repeat" description="PPR" evidence="2">
    <location>
        <begin position="487"/>
        <end position="521"/>
    </location>
</feature>
<feature type="region of interest" description="Disordered" evidence="3">
    <location>
        <begin position="50"/>
        <end position="89"/>
    </location>
</feature>
<organism evidence="4 5">
    <name type="scientific">Dendrobium chrysotoxum</name>
    <name type="common">Orchid</name>
    <dbReference type="NCBI Taxonomy" id="161865"/>
    <lineage>
        <taxon>Eukaryota</taxon>
        <taxon>Viridiplantae</taxon>
        <taxon>Streptophyta</taxon>
        <taxon>Embryophyta</taxon>
        <taxon>Tracheophyta</taxon>
        <taxon>Spermatophyta</taxon>
        <taxon>Magnoliopsida</taxon>
        <taxon>Liliopsida</taxon>
        <taxon>Asparagales</taxon>
        <taxon>Orchidaceae</taxon>
        <taxon>Epidendroideae</taxon>
        <taxon>Malaxideae</taxon>
        <taxon>Dendrobiinae</taxon>
        <taxon>Dendrobium</taxon>
    </lineage>
</organism>
<keyword evidence="1" id="KW-0677">Repeat</keyword>
<reference evidence="4 5" key="1">
    <citation type="journal article" date="2021" name="Hortic Res">
        <title>Chromosome-scale assembly of the Dendrobium chrysotoxum genome enhances the understanding of orchid evolution.</title>
        <authorList>
            <person name="Zhang Y."/>
            <person name="Zhang G.Q."/>
            <person name="Zhang D."/>
            <person name="Liu X.D."/>
            <person name="Xu X.Y."/>
            <person name="Sun W.H."/>
            <person name="Yu X."/>
            <person name="Zhu X."/>
            <person name="Wang Z.W."/>
            <person name="Zhao X."/>
            <person name="Zhong W.Y."/>
            <person name="Chen H."/>
            <person name="Yin W.L."/>
            <person name="Huang T."/>
            <person name="Niu S.C."/>
            <person name="Liu Z.J."/>
        </authorList>
    </citation>
    <scope>NUCLEOTIDE SEQUENCE [LARGE SCALE GENOMIC DNA]</scope>
    <source>
        <strain evidence="4">Lindl</strain>
    </source>
</reference>
<dbReference type="EMBL" id="JAGFBR010000009">
    <property type="protein sequence ID" value="KAH0462084.1"/>
    <property type="molecule type" value="Genomic_DNA"/>
</dbReference>
<dbReference type="NCBIfam" id="TIGR00756">
    <property type="entry name" value="PPR"/>
    <property type="match status" value="7"/>
</dbReference>
<feature type="repeat" description="PPR" evidence="2">
    <location>
        <begin position="414"/>
        <end position="448"/>
    </location>
</feature>